<dbReference type="PANTHER" id="PTHR11102:SF160">
    <property type="entry name" value="ERAD-ASSOCIATED E3 UBIQUITIN-PROTEIN LIGASE COMPONENT HRD3"/>
    <property type="match status" value="1"/>
</dbReference>
<dbReference type="SMART" id="SM00671">
    <property type="entry name" value="SEL1"/>
    <property type="match status" value="4"/>
</dbReference>
<evidence type="ECO:0000256" key="1">
    <source>
        <dbReference type="SAM" id="MobiDB-lite"/>
    </source>
</evidence>
<accession>A0A432WQU5</accession>
<evidence type="ECO:0000313" key="3">
    <source>
        <dbReference type="EMBL" id="RUO36163.1"/>
    </source>
</evidence>
<dbReference type="OrthoDB" id="6810016at2"/>
<name>A0A432WQU5_9GAMM</name>
<dbReference type="Gene3D" id="1.25.40.10">
    <property type="entry name" value="Tetratricopeptide repeat domain"/>
    <property type="match status" value="1"/>
</dbReference>
<evidence type="ECO:0000313" key="4">
    <source>
        <dbReference type="Proteomes" id="UP000286934"/>
    </source>
</evidence>
<gene>
    <name evidence="3" type="ORF">CWE13_09850</name>
</gene>
<dbReference type="SUPFAM" id="SSF81901">
    <property type="entry name" value="HCP-like"/>
    <property type="match status" value="1"/>
</dbReference>
<keyword evidence="4" id="KW-1185">Reference proteome</keyword>
<organism evidence="3 4">
    <name type="scientific">Aliidiomarina shirensis</name>
    <dbReference type="NCBI Taxonomy" id="1048642"/>
    <lineage>
        <taxon>Bacteria</taxon>
        <taxon>Pseudomonadati</taxon>
        <taxon>Pseudomonadota</taxon>
        <taxon>Gammaproteobacteria</taxon>
        <taxon>Alteromonadales</taxon>
        <taxon>Idiomarinaceae</taxon>
        <taxon>Aliidiomarina</taxon>
    </lineage>
</organism>
<proteinExistence type="predicted"/>
<dbReference type="InterPro" id="IPR050767">
    <property type="entry name" value="Sel1_AlgK"/>
</dbReference>
<keyword evidence="2" id="KW-0732">Signal</keyword>
<dbReference type="InterPro" id="IPR011990">
    <property type="entry name" value="TPR-like_helical_dom_sf"/>
</dbReference>
<dbReference type="RefSeq" id="WP_126808197.1">
    <property type="nucleotide sequence ID" value="NZ_PIPP01000004.1"/>
</dbReference>
<dbReference type="InterPro" id="IPR006597">
    <property type="entry name" value="Sel1-like"/>
</dbReference>
<reference evidence="4" key="1">
    <citation type="journal article" date="2018" name="Front. Microbiol.">
        <title>Genome-Based Analysis Reveals the Taxonomy and Diversity of the Family Idiomarinaceae.</title>
        <authorList>
            <person name="Liu Y."/>
            <person name="Lai Q."/>
            <person name="Shao Z."/>
        </authorList>
    </citation>
    <scope>NUCLEOTIDE SEQUENCE [LARGE SCALE GENOMIC DNA]</scope>
    <source>
        <strain evidence="4">AIS</strain>
    </source>
</reference>
<dbReference type="AlphaFoldDB" id="A0A432WQU5"/>
<protein>
    <recommendedName>
        <fullName evidence="5">Sel1 repeat family protein</fullName>
    </recommendedName>
</protein>
<evidence type="ECO:0008006" key="5">
    <source>
        <dbReference type="Google" id="ProtNLM"/>
    </source>
</evidence>
<feature type="region of interest" description="Disordered" evidence="1">
    <location>
        <begin position="295"/>
        <end position="315"/>
    </location>
</feature>
<dbReference type="Proteomes" id="UP000286934">
    <property type="component" value="Unassembled WGS sequence"/>
</dbReference>
<sequence>MKLATFKTALLTTSITLALVGFSAVSHAQPNITTNAFLAAAATQASSPVCDSSECEAEMRRLIRLARNGSGDAAALVAMAFASGDGLEQDDKEAERFIRIGVRYRSAIATFLMSDWYRNGFILEQNEEEADNLLEQAVALNHPPALYQKATQLFASDNPEDFEEAMTLLQQASDENLVNAMFLLGRMRQIGAGVEQDLVEAGELYRKLIIAGVDDARPYLREVTEDLEAIGANDQTIARFASTQNIERISVTGSAFRVNTQLTGIVRRLNASGLYDSRSIGSRIRGVTCEQSGSQCTVTRPSSEASSLSDIVGNN</sequence>
<feature type="signal peptide" evidence="2">
    <location>
        <begin position="1"/>
        <end position="28"/>
    </location>
</feature>
<feature type="chain" id="PRO_5019010087" description="Sel1 repeat family protein" evidence="2">
    <location>
        <begin position="29"/>
        <end position="315"/>
    </location>
</feature>
<dbReference type="PANTHER" id="PTHR11102">
    <property type="entry name" value="SEL-1-LIKE PROTEIN"/>
    <property type="match status" value="1"/>
</dbReference>
<comment type="caution">
    <text evidence="3">The sequence shown here is derived from an EMBL/GenBank/DDBJ whole genome shotgun (WGS) entry which is preliminary data.</text>
</comment>
<evidence type="ECO:0000256" key="2">
    <source>
        <dbReference type="SAM" id="SignalP"/>
    </source>
</evidence>
<dbReference type="Pfam" id="PF08238">
    <property type="entry name" value="Sel1"/>
    <property type="match status" value="4"/>
</dbReference>
<dbReference type="EMBL" id="PIPP01000004">
    <property type="protein sequence ID" value="RUO36163.1"/>
    <property type="molecule type" value="Genomic_DNA"/>
</dbReference>